<protein>
    <submittedName>
        <fullName evidence="2">Uncharacterized protein</fullName>
    </submittedName>
</protein>
<dbReference type="EMBL" id="JACGWO010000005">
    <property type="protein sequence ID" value="KAK4427225.1"/>
    <property type="molecule type" value="Genomic_DNA"/>
</dbReference>
<feature type="region of interest" description="Disordered" evidence="1">
    <location>
        <begin position="30"/>
        <end position="110"/>
    </location>
</feature>
<dbReference type="AlphaFoldDB" id="A0AAE1YBJ8"/>
<name>A0AAE1YBJ8_9LAMI</name>
<sequence length="110" mass="12170">MCLILCARVLEPSRANHRAAGLAQQRIESQLEDSAQVKPVPCASPTRTSHSTRPRLNLGEPELEDLPQVEPVPCMSPTHIRSSQCLDLEQGPLRSRTSYDRTTGLTQIEP</sequence>
<dbReference type="Proteomes" id="UP001293254">
    <property type="component" value="Unassembled WGS sequence"/>
</dbReference>
<keyword evidence="3" id="KW-1185">Reference proteome</keyword>
<gene>
    <name evidence="2" type="ORF">Salat_1491400</name>
</gene>
<evidence type="ECO:0000313" key="3">
    <source>
        <dbReference type="Proteomes" id="UP001293254"/>
    </source>
</evidence>
<organism evidence="2 3">
    <name type="scientific">Sesamum alatum</name>
    <dbReference type="NCBI Taxonomy" id="300844"/>
    <lineage>
        <taxon>Eukaryota</taxon>
        <taxon>Viridiplantae</taxon>
        <taxon>Streptophyta</taxon>
        <taxon>Embryophyta</taxon>
        <taxon>Tracheophyta</taxon>
        <taxon>Spermatophyta</taxon>
        <taxon>Magnoliopsida</taxon>
        <taxon>eudicotyledons</taxon>
        <taxon>Gunneridae</taxon>
        <taxon>Pentapetalae</taxon>
        <taxon>asterids</taxon>
        <taxon>lamiids</taxon>
        <taxon>Lamiales</taxon>
        <taxon>Pedaliaceae</taxon>
        <taxon>Sesamum</taxon>
    </lineage>
</organism>
<feature type="compositionally biased region" description="Polar residues" evidence="1">
    <location>
        <begin position="100"/>
        <end position="110"/>
    </location>
</feature>
<reference evidence="2" key="1">
    <citation type="submission" date="2020-06" db="EMBL/GenBank/DDBJ databases">
        <authorList>
            <person name="Li T."/>
            <person name="Hu X."/>
            <person name="Zhang T."/>
            <person name="Song X."/>
            <person name="Zhang H."/>
            <person name="Dai N."/>
            <person name="Sheng W."/>
            <person name="Hou X."/>
            <person name="Wei L."/>
        </authorList>
    </citation>
    <scope>NUCLEOTIDE SEQUENCE</scope>
    <source>
        <strain evidence="2">3651</strain>
        <tissue evidence="2">Leaf</tissue>
    </source>
</reference>
<reference evidence="2" key="2">
    <citation type="journal article" date="2024" name="Plant">
        <title>Genomic evolution and insights into agronomic trait innovations of Sesamum species.</title>
        <authorList>
            <person name="Miao H."/>
            <person name="Wang L."/>
            <person name="Qu L."/>
            <person name="Liu H."/>
            <person name="Sun Y."/>
            <person name="Le M."/>
            <person name="Wang Q."/>
            <person name="Wei S."/>
            <person name="Zheng Y."/>
            <person name="Lin W."/>
            <person name="Duan Y."/>
            <person name="Cao H."/>
            <person name="Xiong S."/>
            <person name="Wang X."/>
            <person name="Wei L."/>
            <person name="Li C."/>
            <person name="Ma Q."/>
            <person name="Ju M."/>
            <person name="Zhao R."/>
            <person name="Li G."/>
            <person name="Mu C."/>
            <person name="Tian Q."/>
            <person name="Mei H."/>
            <person name="Zhang T."/>
            <person name="Gao T."/>
            <person name="Zhang H."/>
        </authorList>
    </citation>
    <scope>NUCLEOTIDE SEQUENCE</scope>
    <source>
        <strain evidence="2">3651</strain>
    </source>
</reference>
<comment type="caution">
    <text evidence="2">The sequence shown here is derived from an EMBL/GenBank/DDBJ whole genome shotgun (WGS) entry which is preliminary data.</text>
</comment>
<accession>A0AAE1YBJ8</accession>
<evidence type="ECO:0000256" key="1">
    <source>
        <dbReference type="SAM" id="MobiDB-lite"/>
    </source>
</evidence>
<evidence type="ECO:0000313" key="2">
    <source>
        <dbReference type="EMBL" id="KAK4427225.1"/>
    </source>
</evidence>
<proteinExistence type="predicted"/>